<name>A0AAU9SUE9_THLAR</name>
<sequence>MGQLKHAIGWDGKPIAFWLNELGLAQVMYRQDPFGQVDLEGSRAEKFHSCNDRNALNPCSSDLSHALKACSSSVGNHLRSVD</sequence>
<dbReference type="Proteomes" id="UP000836841">
    <property type="component" value="Chromosome 6"/>
</dbReference>
<dbReference type="EMBL" id="OU466862">
    <property type="protein sequence ID" value="CAH2070755.1"/>
    <property type="molecule type" value="Genomic_DNA"/>
</dbReference>
<gene>
    <name evidence="1" type="ORF">TAV2_LOCUS20075</name>
</gene>
<accession>A0AAU9SUE9</accession>
<dbReference type="AlphaFoldDB" id="A0AAU9SUE9"/>
<organism evidence="1 2">
    <name type="scientific">Thlaspi arvense</name>
    <name type="common">Field penny-cress</name>
    <dbReference type="NCBI Taxonomy" id="13288"/>
    <lineage>
        <taxon>Eukaryota</taxon>
        <taxon>Viridiplantae</taxon>
        <taxon>Streptophyta</taxon>
        <taxon>Embryophyta</taxon>
        <taxon>Tracheophyta</taxon>
        <taxon>Spermatophyta</taxon>
        <taxon>Magnoliopsida</taxon>
        <taxon>eudicotyledons</taxon>
        <taxon>Gunneridae</taxon>
        <taxon>Pentapetalae</taxon>
        <taxon>rosids</taxon>
        <taxon>malvids</taxon>
        <taxon>Brassicales</taxon>
        <taxon>Brassicaceae</taxon>
        <taxon>Thlaspideae</taxon>
        <taxon>Thlaspi</taxon>
    </lineage>
</organism>
<keyword evidence="2" id="KW-1185">Reference proteome</keyword>
<proteinExistence type="predicted"/>
<reference evidence="1 2" key="1">
    <citation type="submission" date="2022-03" db="EMBL/GenBank/DDBJ databases">
        <authorList>
            <person name="Nunn A."/>
            <person name="Chopra R."/>
            <person name="Nunn A."/>
            <person name="Contreras Garrido A."/>
        </authorList>
    </citation>
    <scope>NUCLEOTIDE SEQUENCE [LARGE SCALE GENOMIC DNA]</scope>
</reference>
<evidence type="ECO:0000313" key="2">
    <source>
        <dbReference type="Proteomes" id="UP000836841"/>
    </source>
</evidence>
<evidence type="ECO:0000313" key="1">
    <source>
        <dbReference type="EMBL" id="CAH2070755.1"/>
    </source>
</evidence>
<protein>
    <submittedName>
        <fullName evidence="1">Uncharacterized protein</fullName>
    </submittedName>
</protein>